<name>A0A1X9IAR6_9CAUD</name>
<protein>
    <submittedName>
        <fullName evidence="1">Structral protein</fullName>
    </submittedName>
</protein>
<dbReference type="EMBL" id="KX241618">
    <property type="protein sequence ID" value="ANT45270.1"/>
    <property type="molecule type" value="Genomic_DNA"/>
</dbReference>
<accession>A0A1X9IAR6</accession>
<keyword evidence="2" id="KW-1185">Reference proteome</keyword>
<evidence type="ECO:0000313" key="2">
    <source>
        <dbReference type="Proteomes" id="UP000223047"/>
    </source>
</evidence>
<evidence type="ECO:0000313" key="1">
    <source>
        <dbReference type="EMBL" id="ANT45270.1"/>
    </source>
</evidence>
<dbReference type="Proteomes" id="UP000223047">
    <property type="component" value="Segment"/>
</dbReference>
<proteinExistence type="predicted"/>
<dbReference type="Pfam" id="PF10983">
    <property type="entry name" value="DUF2793"/>
    <property type="match status" value="1"/>
</dbReference>
<organism evidence="1 2">
    <name type="scientific">Xanthomonas phage Xoo-sp2</name>
    <dbReference type="NCBI Taxonomy" id="1852622"/>
    <lineage>
        <taxon>Viruses</taxon>
        <taxon>Duplodnaviria</taxon>
        <taxon>Heunggongvirae</taxon>
        <taxon>Uroviricota</taxon>
        <taxon>Caudoviricetes</taxon>
        <taxon>Mesyanzhinovviridae</taxon>
        <taxon>Bradleyvirinae</taxon>
        <taxon>Xooduovirus</taxon>
        <taxon>Xooduovirus Xoosp2</taxon>
    </lineage>
</organism>
<reference evidence="1 2" key="1">
    <citation type="submission" date="2016-05" db="EMBL/GenBank/DDBJ databases">
        <title>A Novel Xanthomonas Oryzae pv. Oryzae Phage Xoo-sp2 as Possible Biocontrol Agent in Plant.</title>
        <authorList>
            <person name="Dong Z."/>
            <person name="Liu J."/>
            <person name="Peng D."/>
        </authorList>
    </citation>
    <scope>NUCLEOTIDE SEQUENCE [LARGE SCALE GENOMIC DNA]</scope>
</reference>
<sequence length="118" mass="12431">MAASTEPHSGLQYGWSLGESGWNTGMDANLLRLGRVGFHLSVKDRDLAAPPGSPASGDTYIVAASPTGAWASQAGKIAVWTGTVWAFYTPRVGWVAYVEDEEKLTAYKAAGWSAGIAI</sequence>
<dbReference type="InterPro" id="IPR021251">
    <property type="entry name" value="DUF2793"/>
</dbReference>
<gene>
    <name evidence="1" type="ORF">Xoosp2_48</name>
</gene>